<feature type="compositionally biased region" description="Basic residues" evidence="10">
    <location>
        <begin position="34"/>
        <end position="44"/>
    </location>
</feature>
<name>A0AA88MLB9_TACVA</name>
<dbReference type="InterPro" id="IPR003599">
    <property type="entry name" value="Ig_sub"/>
</dbReference>
<sequence length="368" mass="41270">MKLWILLLLSLLLLEIQNGASQHTKNKKDASLRTGRKRVKGRNPKVKDKELDGKLQSILTQVLDKGRFLRLGDSVILNSGKTLELRCKGSKIDWRYPSYLDTFNDSRLSINQNEKFSQLTLTSPSAADTGEYSCWVILCDGQECDKDPDRISTSYIFFTDKDELFVPSTIHFEIVFLRPDKPAVVPCRVTTPKTTVSLHREMPPEEIQVDGKLISYNPTKGFILQNPGLEHMGAFYCKAKSATKNTPQVSTKYQLLYVEVPSGPPYATIQASSYEVRGGDVFDVTCTVLGEPEMNVKFSWTYPGQGQRPVSIQASHRLVNRGAGQIMRVSQSIMTVDDVETIDYGNYICTAKNNHGETSVATQVNSYH</sequence>
<dbReference type="InterPro" id="IPR007110">
    <property type="entry name" value="Ig-like_dom"/>
</dbReference>
<evidence type="ECO:0000256" key="2">
    <source>
        <dbReference type="ARBA" id="ARBA00011360"/>
    </source>
</evidence>
<evidence type="ECO:0000256" key="8">
    <source>
        <dbReference type="ARBA" id="ARBA00023180"/>
    </source>
</evidence>
<reference evidence="13" key="1">
    <citation type="submission" date="2023-08" db="EMBL/GenBank/DDBJ databases">
        <title>Pelteobagrus vachellii genome.</title>
        <authorList>
            <person name="Liu H."/>
        </authorList>
    </citation>
    <scope>NUCLEOTIDE SEQUENCE</scope>
    <source>
        <strain evidence="13">PRFRI_2022a</strain>
        <tissue evidence="13">Muscle</tissue>
    </source>
</reference>
<keyword evidence="7" id="KW-1015">Disulfide bond</keyword>
<dbReference type="PANTHER" id="PTHR15360:SF1">
    <property type="entry name" value="PLATELET-DERIVED GROWTH FACTOR RECEPTOR-LIKE PROTEIN"/>
    <property type="match status" value="1"/>
</dbReference>
<dbReference type="SMART" id="SM00408">
    <property type="entry name" value="IGc2"/>
    <property type="match status" value="1"/>
</dbReference>
<dbReference type="InterPro" id="IPR036179">
    <property type="entry name" value="Ig-like_dom_sf"/>
</dbReference>
<evidence type="ECO:0000256" key="9">
    <source>
        <dbReference type="ARBA" id="ARBA00023319"/>
    </source>
</evidence>
<dbReference type="GO" id="GO:0005576">
    <property type="term" value="C:extracellular region"/>
    <property type="evidence" value="ECO:0007669"/>
    <property type="project" value="UniProtKB-SubCell"/>
</dbReference>
<evidence type="ECO:0000313" key="13">
    <source>
        <dbReference type="EMBL" id="KAK2838702.1"/>
    </source>
</evidence>
<evidence type="ECO:0000259" key="12">
    <source>
        <dbReference type="PROSITE" id="PS50835"/>
    </source>
</evidence>
<accession>A0AA88MLB9</accession>
<proteinExistence type="predicted"/>
<evidence type="ECO:0000313" key="14">
    <source>
        <dbReference type="Proteomes" id="UP001187315"/>
    </source>
</evidence>
<dbReference type="PIRSF" id="PIRSF000615">
    <property type="entry name" value="TyrPK_CSF1-R"/>
    <property type="match status" value="1"/>
</dbReference>
<dbReference type="Pfam" id="PF21339">
    <property type="entry name" value="VEGFR-1-like_Ig-like"/>
    <property type="match status" value="1"/>
</dbReference>
<evidence type="ECO:0000256" key="5">
    <source>
        <dbReference type="ARBA" id="ARBA00022729"/>
    </source>
</evidence>
<keyword evidence="9" id="KW-0393">Immunoglobulin domain</keyword>
<dbReference type="InterPro" id="IPR013783">
    <property type="entry name" value="Ig-like_fold"/>
</dbReference>
<comment type="subunit">
    <text evidence="2">Forms a complex composed of PDGFRL, TNK2 and GRB2.</text>
</comment>
<feature type="region of interest" description="Disordered" evidence="10">
    <location>
        <begin position="24"/>
        <end position="46"/>
    </location>
</feature>
<feature type="chain" id="PRO_5041705867" description="Platelet-derived growth factor receptor-like protein" evidence="11">
    <location>
        <begin position="22"/>
        <end position="368"/>
    </location>
</feature>
<comment type="subcellular location">
    <subcellularLocation>
        <location evidence="1">Secreted</location>
    </subcellularLocation>
</comment>
<dbReference type="InterPro" id="IPR042495">
    <property type="entry name" value="PDGFRL"/>
</dbReference>
<dbReference type="Gene3D" id="2.60.40.10">
    <property type="entry name" value="Immunoglobulins"/>
    <property type="match status" value="3"/>
</dbReference>
<feature type="domain" description="Ig-like" evidence="12">
    <location>
        <begin position="264"/>
        <end position="365"/>
    </location>
</feature>
<dbReference type="FunFam" id="2.60.40.10:FF:001395">
    <property type="entry name" value="Platelet-derived growth factor receptor-like protein"/>
    <property type="match status" value="1"/>
</dbReference>
<feature type="signal peptide" evidence="11">
    <location>
        <begin position="1"/>
        <end position="21"/>
    </location>
</feature>
<protein>
    <recommendedName>
        <fullName evidence="3">Platelet-derived growth factor receptor-like protein</fullName>
    </recommendedName>
</protein>
<evidence type="ECO:0000256" key="3">
    <source>
        <dbReference type="ARBA" id="ARBA00019671"/>
    </source>
</evidence>
<dbReference type="InterPro" id="IPR013098">
    <property type="entry name" value="Ig_I-set"/>
</dbReference>
<evidence type="ECO:0000256" key="1">
    <source>
        <dbReference type="ARBA" id="ARBA00004613"/>
    </source>
</evidence>
<dbReference type="Pfam" id="PF07679">
    <property type="entry name" value="I-set"/>
    <property type="match status" value="1"/>
</dbReference>
<organism evidence="13 14">
    <name type="scientific">Tachysurus vachellii</name>
    <name type="common">Darkbarbel catfish</name>
    <name type="synonym">Pelteobagrus vachellii</name>
    <dbReference type="NCBI Taxonomy" id="175792"/>
    <lineage>
        <taxon>Eukaryota</taxon>
        <taxon>Metazoa</taxon>
        <taxon>Chordata</taxon>
        <taxon>Craniata</taxon>
        <taxon>Vertebrata</taxon>
        <taxon>Euteleostomi</taxon>
        <taxon>Actinopterygii</taxon>
        <taxon>Neopterygii</taxon>
        <taxon>Teleostei</taxon>
        <taxon>Ostariophysi</taxon>
        <taxon>Siluriformes</taxon>
        <taxon>Bagridae</taxon>
        <taxon>Tachysurus</taxon>
    </lineage>
</organism>
<dbReference type="Proteomes" id="UP001187315">
    <property type="component" value="Unassembled WGS sequence"/>
</dbReference>
<dbReference type="SUPFAM" id="SSF48726">
    <property type="entry name" value="Immunoglobulin"/>
    <property type="match status" value="3"/>
</dbReference>
<evidence type="ECO:0000256" key="10">
    <source>
        <dbReference type="SAM" id="MobiDB-lite"/>
    </source>
</evidence>
<comment type="caution">
    <text evidence="13">The sequence shown here is derived from an EMBL/GenBank/DDBJ whole genome shotgun (WGS) entry which is preliminary data.</text>
</comment>
<dbReference type="EMBL" id="JAVHJS010000013">
    <property type="protein sequence ID" value="KAK2838702.1"/>
    <property type="molecule type" value="Genomic_DNA"/>
</dbReference>
<dbReference type="SMART" id="SM00409">
    <property type="entry name" value="IG"/>
    <property type="match status" value="3"/>
</dbReference>
<dbReference type="PROSITE" id="PS50835">
    <property type="entry name" value="IG_LIKE"/>
    <property type="match status" value="1"/>
</dbReference>
<keyword evidence="6" id="KW-0677">Repeat</keyword>
<evidence type="ECO:0000256" key="7">
    <source>
        <dbReference type="ARBA" id="ARBA00023157"/>
    </source>
</evidence>
<dbReference type="AlphaFoldDB" id="A0AA88MLB9"/>
<dbReference type="PANTHER" id="PTHR15360">
    <property type="entry name" value="PLATELET-DERIVED GROWTH FACTOR RECEPTOR LIKE"/>
    <property type="match status" value="1"/>
</dbReference>
<evidence type="ECO:0000256" key="11">
    <source>
        <dbReference type="SAM" id="SignalP"/>
    </source>
</evidence>
<keyword evidence="14" id="KW-1185">Reference proteome</keyword>
<gene>
    <name evidence="13" type="ORF">Q7C36_013516</name>
</gene>
<dbReference type="FunFam" id="2.60.40.10:FF:000223">
    <property type="entry name" value="Platelet-derived growth factor receptor beta"/>
    <property type="match status" value="1"/>
</dbReference>
<dbReference type="InterPro" id="IPR003598">
    <property type="entry name" value="Ig_sub2"/>
</dbReference>
<evidence type="ECO:0000256" key="4">
    <source>
        <dbReference type="ARBA" id="ARBA00022525"/>
    </source>
</evidence>
<keyword evidence="8" id="KW-0325">Glycoprotein</keyword>
<keyword evidence="4" id="KW-0964">Secreted</keyword>
<keyword evidence="5 11" id="KW-0732">Signal</keyword>
<evidence type="ECO:0000256" key="6">
    <source>
        <dbReference type="ARBA" id="ARBA00022737"/>
    </source>
</evidence>